<dbReference type="Proteomes" id="UP001597055">
    <property type="component" value="Unassembled WGS sequence"/>
</dbReference>
<dbReference type="PANTHER" id="PTHR43386">
    <property type="entry name" value="OLIGOPEPTIDE TRANSPORT SYSTEM PERMEASE PROTEIN APPC"/>
    <property type="match status" value="1"/>
</dbReference>
<dbReference type="PROSITE" id="PS50928">
    <property type="entry name" value="ABC_TM1"/>
    <property type="match status" value="1"/>
</dbReference>
<dbReference type="SUPFAM" id="SSF161098">
    <property type="entry name" value="MetI-like"/>
    <property type="match status" value="1"/>
</dbReference>
<evidence type="ECO:0000256" key="6">
    <source>
        <dbReference type="ARBA" id="ARBA00023136"/>
    </source>
</evidence>
<proteinExistence type="inferred from homology"/>
<evidence type="ECO:0000256" key="2">
    <source>
        <dbReference type="ARBA" id="ARBA00022448"/>
    </source>
</evidence>
<comment type="subcellular location">
    <subcellularLocation>
        <location evidence="1 7">Cell membrane</location>
        <topology evidence="1 7">Multi-pass membrane protein</topology>
    </subcellularLocation>
</comment>
<dbReference type="CDD" id="cd06261">
    <property type="entry name" value="TM_PBP2"/>
    <property type="match status" value="1"/>
</dbReference>
<keyword evidence="2 7" id="KW-0813">Transport</keyword>
<evidence type="ECO:0000256" key="3">
    <source>
        <dbReference type="ARBA" id="ARBA00022475"/>
    </source>
</evidence>
<keyword evidence="5 7" id="KW-1133">Transmembrane helix</keyword>
<feature type="transmembrane region" description="Helical" evidence="7">
    <location>
        <begin position="155"/>
        <end position="177"/>
    </location>
</feature>
<gene>
    <name evidence="9" type="ORF">ACFQ0P_04100</name>
</gene>
<dbReference type="PANTHER" id="PTHR43386:SF25">
    <property type="entry name" value="PEPTIDE ABC TRANSPORTER PERMEASE PROTEIN"/>
    <property type="match status" value="1"/>
</dbReference>
<evidence type="ECO:0000259" key="8">
    <source>
        <dbReference type="PROSITE" id="PS50928"/>
    </source>
</evidence>
<keyword evidence="10" id="KW-1185">Reference proteome</keyword>
<feature type="transmembrane region" description="Helical" evidence="7">
    <location>
        <begin position="34"/>
        <end position="61"/>
    </location>
</feature>
<dbReference type="InterPro" id="IPR035906">
    <property type="entry name" value="MetI-like_sf"/>
</dbReference>
<evidence type="ECO:0000256" key="1">
    <source>
        <dbReference type="ARBA" id="ARBA00004651"/>
    </source>
</evidence>
<evidence type="ECO:0000313" key="10">
    <source>
        <dbReference type="Proteomes" id="UP001597055"/>
    </source>
</evidence>
<feature type="domain" description="ABC transmembrane type-1" evidence="8">
    <location>
        <begin position="1"/>
        <end position="177"/>
    </location>
</feature>
<reference evidence="10" key="1">
    <citation type="journal article" date="2019" name="Int. J. Syst. Evol. Microbiol.">
        <title>The Global Catalogue of Microorganisms (GCM) 10K type strain sequencing project: providing services to taxonomists for standard genome sequencing and annotation.</title>
        <authorList>
            <consortium name="The Broad Institute Genomics Platform"/>
            <consortium name="The Broad Institute Genome Sequencing Center for Infectious Disease"/>
            <person name="Wu L."/>
            <person name="Ma J."/>
        </authorList>
    </citation>
    <scope>NUCLEOTIDE SEQUENCE [LARGE SCALE GENOMIC DNA]</scope>
    <source>
        <strain evidence="10">CCUG 54523</strain>
    </source>
</reference>
<keyword evidence="4 7" id="KW-0812">Transmembrane</keyword>
<comment type="similarity">
    <text evidence="7">Belongs to the binding-protein-dependent transport system permease family.</text>
</comment>
<evidence type="ECO:0000313" key="9">
    <source>
        <dbReference type="EMBL" id="MFD0789571.1"/>
    </source>
</evidence>
<sequence>MSTLLATAIGIAAGLMGGPVEVLSMRIADGLFAFPAMLLSILVATIVGAGEVAAIASIFIITLPLMMRVFRGATRDVVHRDFVTASAVGGARGLRIAVRHVLPNIGGAVAVQATYAASIAMLIEGGLSFLGFGVVPPAASLGSLVQEGSAYLTVYPWLALVPGAVLAAAILSVNLVGDGLRDALDPRDERSMS</sequence>
<dbReference type="InterPro" id="IPR050366">
    <property type="entry name" value="BP-dependent_transpt_permease"/>
</dbReference>
<organism evidence="9 10">
    <name type="scientific">Microbacterium insulae</name>
    <dbReference type="NCBI Taxonomy" id="483014"/>
    <lineage>
        <taxon>Bacteria</taxon>
        <taxon>Bacillati</taxon>
        <taxon>Actinomycetota</taxon>
        <taxon>Actinomycetes</taxon>
        <taxon>Micrococcales</taxon>
        <taxon>Microbacteriaceae</taxon>
        <taxon>Microbacterium</taxon>
    </lineage>
</organism>
<dbReference type="Pfam" id="PF00528">
    <property type="entry name" value="BPD_transp_1"/>
    <property type="match status" value="1"/>
</dbReference>
<comment type="caution">
    <text evidence="9">The sequence shown here is derived from an EMBL/GenBank/DDBJ whole genome shotgun (WGS) entry which is preliminary data.</text>
</comment>
<keyword evidence="3" id="KW-1003">Cell membrane</keyword>
<protein>
    <submittedName>
        <fullName evidence="9">ABC transporter permease</fullName>
    </submittedName>
</protein>
<evidence type="ECO:0000256" key="4">
    <source>
        <dbReference type="ARBA" id="ARBA00022692"/>
    </source>
</evidence>
<dbReference type="EMBL" id="JBHTII010000001">
    <property type="protein sequence ID" value="MFD0789571.1"/>
    <property type="molecule type" value="Genomic_DNA"/>
</dbReference>
<evidence type="ECO:0000256" key="7">
    <source>
        <dbReference type="RuleBase" id="RU363032"/>
    </source>
</evidence>
<keyword evidence="6 7" id="KW-0472">Membrane</keyword>
<name>A0ABW3AFS5_9MICO</name>
<evidence type="ECO:0000256" key="5">
    <source>
        <dbReference type="ARBA" id="ARBA00022989"/>
    </source>
</evidence>
<dbReference type="InterPro" id="IPR000515">
    <property type="entry name" value="MetI-like"/>
</dbReference>
<dbReference type="Gene3D" id="1.10.3720.10">
    <property type="entry name" value="MetI-like"/>
    <property type="match status" value="1"/>
</dbReference>
<accession>A0ABW3AFS5</accession>